<dbReference type="Pfam" id="PF05787">
    <property type="entry name" value="PhoX"/>
    <property type="match status" value="1"/>
</dbReference>
<dbReference type="EMBL" id="LUUG01000087">
    <property type="protein sequence ID" value="OAI01824.1"/>
    <property type="molecule type" value="Genomic_DNA"/>
</dbReference>
<evidence type="ECO:0000313" key="5">
    <source>
        <dbReference type="Proteomes" id="UP000077763"/>
    </source>
</evidence>
<gene>
    <name evidence="3" type="ORF">A1332_16795</name>
    <name evidence="4" type="ORF">A1353_11925</name>
</gene>
<feature type="transmembrane region" description="Helical" evidence="1">
    <location>
        <begin position="455"/>
        <end position="474"/>
    </location>
</feature>
<sequence length="479" mass="50835">MKAFKLTLIAAAVTSVVSPLTAQAADTLFDNFTPLTSSAGPIPVGSAGEATPITLSSPNFTQVSIADRTTHLAQGQGDSGNWDMITANETGPDAGRYLFMPYETGTGGVQRIDLHDSNYNTRTTTIVAPGTLGFVAGDASRWTPWGTYLTAEESWSDPAQAASPYGRLFEVTNPTTAGVNGGNFVQRKIGPADIRVSHEGLAFDAANNFYFIDERDDSHIFKFTSANPNATNGDDFFGAGLTSVLRVGDGTVQEAEGAYSWIDLTDLAGNALAGTVVKTDPNGMTVLDGRATPNVSAFLGTNFDRPEDLEIHTLDNGDQLLYVATTTNNKVFSLNLANNNIKLFASQATTDLATGNAAGTGFRNPDNLAVDAEGNIYIIEDRNGGVDDDIWFAKDLNNDGDLLDAGEGLARWASNGTQGSEFTGLYFDKFNPNVAYVNIQHPSSGNDRTMQINAVPVPGAVWLFGSAIAGMIGLRRRKA</sequence>
<protein>
    <submittedName>
        <fullName evidence="3">Phosphatase</fullName>
    </submittedName>
</protein>
<dbReference type="Proteomes" id="UP000078090">
    <property type="component" value="Unassembled WGS sequence"/>
</dbReference>
<dbReference type="PANTHER" id="PTHR35399:SF2">
    <property type="entry name" value="DUF839 DOMAIN-CONTAINING PROTEIN"/>
    <property type="match status" value="1"/>
</dbReference>
<dbReference type="Gene3D" id="2.120.10.30">
    <property type="entry name" value="TolB, C-terminal domain"/>
    <property type="match status" value="1"/>
</dbReference>
<name>A0A177M8G1_METMH</name>
<dbReference type="InterPro" id="IPR011042">
    <property type="entry name" value="6-blade_b-propeller_TolB-like"/>
</dbReference>
<dbReference type="NCBIfam" id="TIGR02595">
    <property type="entry name" value="PEP_CTERM"/>
    <property type="match status" value="1"/>
</dbReference>
<keyword evidence="2" id="KW-0732">Signal</keyword>
<evidence type="ECO:0000313" key="6">
    <source>
        <dbReference type="Proteomes" id="UP000078090"/>
    </source>
</evidence>
<dbReference type="RefSeq" id="WP_064009369.1">
    <property type="nucleotide sequence ID" value="NZ_LUUG01000087.1"/>
</dbReference>
<reference evidence="5 6" key="1">
    <citation type="submission" date="2016-03" db="EMBL/GenBank/DDBJ databases">
        <authorList>
            <person name="Ploux O."/>
        </authorList>
    </citation>
    <scope>NUCLEOTIDE SEQUENCE [LARGE SCALE GENOMIC DNA]</scope>
    <source>
        <strain evidence="3 6">R-45363</strain>
        <strain evidence="4 5">R-45371</strain>
    </source>
</reference>
<dbReference type="EMBL" id="LUUH01000046">
    <property type="protein sequence ID" value="OAI05214.1"/>
    <property type="molecule type" value="Genomic_DNA"/>
</dbReference>
<keyword evidence="1" id="KW-0472">Membrane</keyword>
<keyword evidence="1" id="KW-1133">Transmembrane helix</keyword>
<evidence type="ECO:0000256" key="1">
    <source>
        <dbReference type="SAM" id="Phobius"/>
    </source>
</evidence>
<evidence type="ECO:0000313" key="3">
    <source>
        <dbReference type="EMBL" id="OAI01824.1"/>
    </source>
</evidence>
<accession>A0A177M8G1</accession>
<comment type="caution">
    <text evidence="3">The sequence shown here is derived from an EMBL/GenBank/DDBJ whole genome shotgun (WGS) entry which is preliminary data.</text>
</comment>
<feature type="chain" id="PRO_5013479429" evidence="2">
    <location>
        <begin position="25"/>
        <end position="479"/>
    </location>
</feature>
<dbReference type="AlphaFoldDB" id="A0A177M8G1"/>
<keyword evidence="1" id="KW-0812">Transmembrane</keyword>
<evidence type="ECO:0000313" key="4">
    <source>
        <dbReference type="EMBL" id="OAI05214.1"/>
    </source>
</evidence>
<dbReference type="PANTHER" id="PTHR35399">
    <property type="entry name" value="SLR8030 PROTEIN"/>
    <property type="match status" value="1"/>
</dbReference>
<organism evidence="3 6">
    <name type="scientific">Methylomonas methanica</name>
    <dbReference type="NCBI Taxonomy" id="421"/>
    <lineage>
        <taxon>Bacteria</taxon>
        <taxon>Pseudomonadati</taxon>
        <taxon>Pseudomonadota</taxon>
        <taxon>Gammaproteobacteria</taxon>
        <taxon>Methylococcales</taxon>
        <taxon>Methylococcaceae</taxon>
        <taxon>Methylomonas</taxon>
    </lineage>
</organism>
<dbReference type="InterPro" id="IPR013424">
    <property type="entry name" value="Ice-binding_C"/>
</dbReference>
<dbReference type="Proteomes" id="UP000077763">
    <property type="component" value="Unassembled WGS sequence"/>
</dbReference>
<dbReference type="OrthoDB" id="9801383at2"/>
<feature type="signal peptide" evidence="2">
    <location>
        <begin position="1"/>
        <end position="24"/>
    </location>
</feature>
<proteinExistence type="predicted"/>
<dbReference type="SUPFAM" id="SSF50956">
    <property type="entry name" value="Thermostable phytase (3-phytase)"/>
    <property type="match status" value="1"/>
</dbReference>
<evidence type="ECO:0000256" key="2">
    <source>
        <dbReference type="SAM" id="SignalP"/>
    </source>
</evidence>
<dbReference type="InterPro" id="IPR008557">
    <property type="entry name" value="PhoX"/>
</dbReference>